<proteinExistence type="predicted"/>
<dbReference type="EMBL" id="BLVP01000043">
    <property type="protein sequence ID" value="GFM38473.1"/>
    <property type="molecule type" value="Genomic_DNA"/>
</dbReference>
<dbReference type="AlphaFoldDB" id="A0A7J0BXR8"/>
<feature type="region of interest" description="Disordered" evidence="1">
    <location>
        <begin position="1"/>
        <end position="25"/>
    </location>
</feature>
<evidence type="ECO:0000313" key="2">
    <source>
        <dbReference type="EMBL" id="GFM38473.1"/>
    </source>
</evidence>
<keyword evidence="3" id="KW-1185">Reference proteome</keyword>
<evidence type="ECO:0000256" key="1">
    <source>
        <dbReference type="SAM" id="MobiDB-lite"/>
    </source>
</evidence>
<reference evidence="2 3" key="1">
    <citation type="submission" date="2020-05" db="EMBL/GenBank/DDBJ databases">
        <title>Draft genome sequence of Desulfovibrio psychrotolerans JS1T.</title>
        <authorList>
            <person name="Ueno A."/>
            <person name="Tamazawa S."/>
            <person name="Tamamura S."/>
            <person name="Murakami T."/>
            <person name="Kiyama T."/>
            <person name="Inomata H."/>
            <person name="Amano Y."/>
            <person name="Miyakawa K."/>
            <person name="Tamaki H."/>
            <person name="Naganuma T."/>
            <person name="Kaneko K."/>
        </authorList>
    </citation>
    <scope>NUCLEOTIDE SEQUENCE [LARGE SCALE GENOMIC DNA]</scope>
    <source>
        <strain evidence="2 3">JS1</strain>
    </source>
</reference>
<comment type="caution">
    <text evidence="2">The sequence shown here is derived from an EMBL/GenBank/DDBJ whole genome shotgun (WGS) entry which is preliminary data.</text>
</comment>
<sequence length="201" mass="21291">MGVSVSGSHNGGVDGPKAPEQVGAKDVSLGSVSVDYSSKDRRQINRATIGEGTIIIRSDPNAGLEGLNRDLARAQEITKDSETVVSVYIDPAAIKEIASGFEGIRSDLRKIAEIVKKALPDGPIAKSLEAQAELMESLKAQGVTEEGLAEQISAANPYEAKVISELAALEQQHGTLENVPGEVAQRMLTALQKQFQTTNLL</sequence>
<gene>
    <name evidence="2" type="ORF">DSM19430T_31570</name>
</gene>
<dbReference type="Proteomes" id="UP000503820">
    <property type="component" value="Unassembled WGS sequence"/>
</dbReference>
<organism evidence="2 3">
    <name type="scientific">Desulfovibrio psychrotolerans</name>
    <dbReference type="NCBI Taxonomy" id="415242"/>
    <lineage>
        <taxon>Bacteria</taxon>
        <taxon>Pseudomonadati</taxon>
        <taxon>Thermodesulfobacteriota</taxon>
        <taxon>Desulfovibrionia</taxon>
        <taxon>Desulfovibrionales</taxon>
        <taxon>Desulfovibrionaceae</taxon>
        <taxon>Desulfovibrio</taxon>
    </lineage>
</organism>
<name>A0A7J0BXR8_9BACT</name>
<evidence type="ECO:0000313" key="3">
    <source>
        <dbReference type="Proteomes" id="UP000503820"/>
    </source>
</evidence>
<accession>A0A7J0BXR8</accession>
<protein>
    <submittedName>
        <fullName evidence="2">Uncharacterized protein</fullName>
    </submittedName>
</protein>